<reference evidence="3 4" key="1">
    <citation type="submission" date="2018-01" db="EMBL/GenBank/DDBJ databases">
        <title>Draft genome of the strawberry crown rot pathogen Phytophthora cactorum.</title>
        <authorList>
            <person name="Armitage A.D."/>
            <person name="Lysoe E."/>
            <person name="Nellist C.F."/>
            <person name="Harrison R.J."/>
            <person name="Brurberg M.B."/>
        </authorList>
    </citation>
    <scope>NUCLEOTIDE SEQUENCE [LARGE SCALE GENOMIC DNA]</scope>
    <source>
        <strain evidence="3 4">10300</strain>
    </source>
</reference>
<evidence type="ECO:0000256" key="1">
    <source>
        <dbReference type="ARBA" id="ARBA00007448"/>
    </source>
</evidence>
<dbReference type="SUPFAM" id="SSF52540">
    <property type="entry name" value="P-loop containing nucleoside triphosphate hydrolases"/>
    <property type="match status" value="1"/>
</dbReference>
<gene>
    <name evidence="3" type="ORF">PC110_g18185</name>
</gene>
<feature type="domain" description="AAA+ ATPase" evidence="2">
    <location>
        <begin position="332"/>
        <end position="492"/>
    </location>
</feature>
<dbReference type="GO" id="GO:0005524">
    <property type="term" value="F:ATP binding"/>
    <property type="evidence" value="ECO:0007669"/>
    <property type="project" value="InterPro"/>
</dbReference>
<dbReference type="VEuPathDB" id="FungiDB:PC110_g18185"/>
<sequence>MDLSEAFPSIVQTLTQPLFEAVTNTTADSSDQPNSLTLSIVFNTLMLAMVPVCMQLVLYPTHLEVLGCKVKSVLVGGKTSDLVRRDIKAITRYGQYYVLDEHQNRHGHILQKAIAAHLAGVLQLRGKGVRYEMVERELDDTTQEKLNMVSKRTSDYWYDEDDGATMYEELNRMRIASLPKLQEWVEVEKGIYFQQYLQTSEEDEAGRDTAVRKTKEVAMVYAFKSNEHGASRKIDKLINDAFTKYQLLELLKLANDKKRYMYVQAVREAKPSGEGDEEGGDKLTPVVLYKRYALSGEKSFKNLFFDEKPQLIQLLDSFMARSGKFAIKGFPYKLGLLLHGPPGTGKTSVIKAVAQYTKRHIVTISLGKVKTNQELMNALFDLRFAVEGVDLPVNMTFEDIVFVMEDIDCATSVVMTRENKSEALRRQRKRYTPSSSSASDKLNLSGLLNVLDGVIDCPGRIAIMTTNHSEKLDPALIRPGRVHKKLMLGHMDATQIQNMIEYYFATFITSTQSELLGNAINDGSAPVTPAAVEALCSEHDGVDAVLNAICQMPMAVSTAVDSA</sequence>
<name>A0A329RKW5_9STRA</name>
<evidence type="ECO:0000259" key="2">
    <source>
        <dbReference type="SMART" id="SM00382"/>
    </source>
</evidence>
<evidence type="ECO:0000313" key="4">
    <source>
        <dbReference type="Proteomes" id="UP000251314"/>
    </source>
</evidence>
<accession>A0A329RKW5</accession>
<comment type="caution">
    <text evidence="3">The sequence shown here is derived from an EMBL/GenBank/DDBJ whole genome shotgun (WGS) entry which is preliminary data.</text>
</comment>
<dbReference type="InterPro" id="IPR027417">
    <property type="entry name" value="P-loop_NTPase"/>
</dbReference>
<dbReference type="Proteomes" id="UP000251314">
    <property type="component" value="Unassembled WGS sequence"/>
</dbReference>
<dbReference type="OrthoDB" id="205910at2759"/>
<dbReference type="Pfam" id="PF00004">
    <property type="entry name" value="AAA"/>
    <property type="match status" value="1"/>
</dbReference>
<dbReference type="SMART" id="SM00382">
    <property type="entry name" value="AAA"/>
    <property type="match status" value="1"/>
</dbReference>
<dbReference type="Gene3D" id="3.40.50.300">
    <property type="entry name" value="P-loop containing nucleotide triphosphate hydrolases"/>
    <property type="match status" value="1"/>
</dbReference>
<dbReference type="InterPro" id="IPR003959">
    <property type="entry name" value="ATPase_AAA_core"/>
</dbReference>
<dbReference type="PANTHER" id="PTHR23070">
    <property type="entry name" value="BCS1 AAA-TYPE ATPASE"/>
    <property type="match status" value="1"/>
</dbReference>
<dbReference type="InterPro" id="IPR050747">
    <property type="entry name" value="Mitochondrial_chaperone_BCS1"/>
</dbReference>
<dbReference type="GO" id="GO:0016887">
    <property type="term" value="F:ATP hydrolysis activity"/>
    <property type="evidence" value="ECO:0007669"/>
    <property type="project" value="InterPro"/>
</dbReference>
<keyword evidence="4" id="KW-1185">Reference proteome</keyword>
<dbReference type="EMBL" id="MJFZ01000756">
    <property type="protein sequence ID" value="RAW25403.1"/>
    <property type="molecule type" value="Genomic_DNA"/>
</dbReference>
<dbReference type="AlphaFoldDB" id="A0A329RKW5"/>
<proteinExistence type="inferred from homology"/>
<organism evidence="3 4">
    <name type="scientific">Phytophthora cactorum</name>
    <dbReference type="NCBI Taxonomy" id="29920"/>
    <lineage>
        <taxon>Eukaryota</taxon>
        <taxon>Sar</taxon>
        <taxon>Stramenopiles</taxon>
        <taxon>Oomycota</taxon>
        <taxon>Peronosporomycetes</taxon>
        <taxon>Peronosporales</taxon>
        <taxon>Peronosporaceae</taxon>
        <taxon>Phytophthora</taxon>
    </lineage>
</organism>
<protein>
    <recommendedName>
        <fullName evidence="2">AAA+ ATPase domain-containing protein</fullName>
    </recommendedName>
</protein>
<dbReference type="STRING" id="29920.A0A329RKW5"/>
<dbReference type="InterPro" id="IPR003593">
    <property type="entry name" value="AAA+_ATPase"/>
</dbReference>
<comment type="similarity">
    <text evidence="1">Belongs to the AAA ATPase family. BCS1 subfamily.</text>
</comment>
<evidence type="ECO:0000313" key="3">
    <source>
        <dbReference type="EMBL" id="RAW25403.1"/>
    </source>
</evidence>